<dbReference type="EMBL" id="CAKMMF010000032">
    <property type="protein sequence ID" value="CAH1219221.1"/>
    <property type="molecule type" value="Genomic_DNA"/>
</dbReference>
<evidence type="ECO:0000256" key="5">
    <source>
        <dbReference type="ARBA" id="ARBA00022692"/>
    </source>
</evidence>
<evidence type="ECO:0000256" key="6">
    <source>
        <dbReference type="ARBA" id="ARBA00022989"/>
    </source>
</evidence>
<feature type="transmembrane region" description="Helical" evidence="8">
    <location>
        <begin position="12"/>
        <end position="33"/>
    </location>
</feature>
<keyword evidence="3" id="KW-0813">Transport</keyword>
<gene>
    <name evidence="9" type="primary">yndE_9</name>
    <name evidence="9" type="ORF">PAECIP111893_04520</name>
</gene>
<evidence type="ECO:0000256" key="1">
    <source>
        <dbReference type="ARBA" id="ARBA00004141"/>
    </source>
</evidence>
<protein>
    <submittedName>
        <fullName evidence="9">Spore germination protein YndE</fullName>
    </submittedName>
</protein>
<feature type="transmembrane region" description="Helical" evidence="8">
    <location>
        <begin position="117"/>
        <end position="134"/>
    </location>
</feature>
<dbReference type="Proteomes" id="UP000838686">
    <property type="component" value="Unassembled WGS sequence"/>
</dbReference>
<comment type="similarity">
    <text evidence="2">Belongs to the amino acid-polyamine-organocation (APC) superfamily. Spore germination protein (SGP) (TC 2.A.3.9) family.</text>
</comment>
<dbReference type="Pfam" id="PF03845">
    <property type="entry name" value="Spore_permease"/>
    <property type="match status" value="1"/>
</dbReference>
<evidence type="ECO:0000256" key="2">
    <source>
        <dbReference type="ARBA" id="ARBA00007998"/>
    </source>
</evidence>
<feature type="transmembrane region" description="Helical" evidence="8">
    <location>
        <begin position="85"/>
        <end position="105"/>
    </location>
</feature>
<keyword evidence="10" id="KW-1185">Reference proteome</keyword>
<dbReference type="RefSeq" id="WP_236344995.1">
    <property type="nucleotide sequence ID" value="NZ_CAKMMF010000032.1"/>
</dbReference>
<dbReference type="NCBIfam" id="TIGR00912">
    <property type="entry name" value="2A0309"/>
    <property type="match status" value="1"/>
</dbReference>
<feature type="transmembrane region" description="Helical" evidence="8">
    <location>
        <begin position="219"/>
        <end position="239"/>
    </location>
</feature>
<evidence type="ECO:0000256" key="3">
    <source>
        <dbReference type="ARBA" id="ARBA00022448"/>
    </source>
</evidence>
<organism evidence="9 10">
    <name type="scientific">Paenibacillus plantiphilus</name>
    <dbReference type="NCBI Taxonomy" id="2905650"/>
    <lineage>
        <taxon>Bacteria</taxon>
        <taxon>Bacillati</taxon>
        <taxon>Bacillota</taxon>
        <taxon>Bacilli</taxon>
        <taxon>Bacillales</taxon>
        <taxon>Paenibacillaceae</taxon>
        <taxon>Paenibacillus</taxon>
    </lineage>
</organism>
<accession>A0ABN8GV88</accession>
<feature type="transmembrane region" description="Helical" evidence="8">
    <location>
        <begin position="146"/>
        <end position="164"/>
    </location>
</feature>
<dbReference type="PANTHER" id="PTHR34975:SF2">
    <property type="entry name" value="SPORE GERMINATION PROTEIN A2"/>
    <property type="match status" value="1"/>
</dbReference>
<feature type="transmembrane region" description="Helical" evidence="8">
    <location>
        <begin position="333"/>
        <end position="356"/>
    </location>
</feature>
<evidence type="ECO:0000313" key="10">
    <source>
        <dbReference type="Proteomes" id="UP000838686"/>
    </source>
</evidence>
<keyword evidence="6 8" id="KW-1133">Transmembrane helix</keyword>
<comment type="subcellular location">
    <subcellularLocation>
        <location evidence="1">Membrane</location>
        <topology evidence="1">Multi-pass membrane protein</topology>
    </subcellularLocation>
</comment>
<proteinExistence type="inferred from homology"/>
<evidence type="ECO:0000313" key="9">
    <source>
        <dbReference type="EMBL" id="CAH1219221.1"/>
    </source>
</evidence>
<comment type="caution">
    <text evidence="9">The sequence shown here is derived from an EMBL/GenBank/DDBJ whole genome shotgun (WGS) entry which is preliminary data.</text>
</comment>
<feature type="transmembrane region" description="Helical" evidence="8">
    <location>
        <begin position="184"/>
        <end position="207"/>
    </location>
</feature>
<dbReference type="PANTHER" id="PTHR34975">
    <property type="entry name" value="SPORE GERMINATION PROTEIN A2"/>
    <property type="match status" value="1"/>
</dbReference>
<sequence>MMKQGEISLAQMNIMIYPAILATSILSVPSITMAHAGHDMWLSPFWGSLVGLLTVFVALGLNKLYPDRTMIEASVSILGAVPGKLFGLIYMLYLPHITGLIIRTYGEFIISNALPQTPMYVIMGTMVLVCAINVRSGIEVIGRSAQIFVVLFIFLAAFLFVLLIGELHPADLLPIGEKGLRPSIVGALAPAAWFSEFILIAFLLPFVHNRSKVVRKSMLSVLYVTLSMVVTNVVCLLLMGDMTASFVYPVMIAARYITIADFMQHLEALVIALWISGIYVKISTFLYIYSLSIAQWLGMKDYRPVVIPTAFLCTVFAYWIARGKSDISSMISASANIYTLVMLLILPALLLGIGAIRKKIQKQRKGQTSP</sequence>
<keyword evidence="4" id="KW-0309">Germination</keyword>
<reference evidence="9" key="1">
    <citation type="submission" date="2022-01" db="EMBL/GenBank/DDBJ databases">
        <authorList>
            <person name="Criscuolo A."/>
        </authorList>
    </citation>
    <scope>NUCLEOTIDE SEQUENCE</scope>
    <source>
        <strain evidence="9">CIP111893</strain>
    </source>
</reference>
<evidence type="ECO:0000256" key="8">
    <source>
        <dbReference type="SAM" id="Phobius"/>
    </source>
</evidence>
<dbReference type="Gene3D" id="1.20.1740.10">
    <property type="entry name" value="Amino acid/polyamine transporter I"/>
    <property type="match status" value="1"/>
</dbReference>
<evidence type="ECO:0000256" key="7">
    <source>
        <dbReference type="ARBA" id="ARBA00023136"/>
    </source>
</evidence>
<feature type="transmembrane region" description="Helical" evidence="8">
    <location>
        <begin position="268"/>
        <end position="290"/>
    </location>
</feature>
<dbReference type="InterPro" id="IPR004761">
    <property type="entry name" value="Spore_GerAB"/>
</dbReference>
<feature type="transmembrane region" description="Helical" evidence="8">
    <location>
        <begin position="302"/>
        <end position="321"/>
    </location>
</feature>
<feature type="transmembrane region" description="Helical" evidence="8">
    <location>
        <begin position="45"/>
        <end position="65"/>
    </location>
</feature>
<keyword evidence="5 8" id="KW-0812">Transmembrane</keyword>
<name>A0ABN8GV88_9BACL</name>
<keyword evidence="7 8" id="KW-0472">Membrane</keyword>
<evidence type="ECO:0000256" key="4">
    <source>
        <dbReference type="ARBA" id="ARBA00022544"/>
    </source>
</evidence>